<dbReference type="InterPro" id="IPR002937">
    <property type="entry name" value="Amino_oxidase"/>
</dbReference>
<dbReference type="SUPFAM" id="SSF51905">
    <property type="entry name" value="FAD/NAD(P)-binding domain"/>
    <property type="match status" value="1"/>
</dbReference>
<dbReference type="Gene3D" id="3.90.660.10">
    <property type="match status" value="1"/>
</dbReference>
<protein>
    <submittedName>
        <fullName evidence="4">Flavin monoamine oxidase family protein</fullName>
    </submittedName>
</protein>
<dbReference type="Gene3D" id="1.10.405.10">
    <property type="entry name" value="Guanine Nucleotide Dissociation Inhibitor, domain 1"/>
    <property type="match status" value="1"/>
</dbReference>
<dbReference type="PRINTS" id="PR00757">
    <property type="entry name" value="AMINEOXDASEF"/>
</dbReference>
<comment type="cofactor">
    <cofactor evidence="1">
        <name>FAD</name>
        <dbReference type="ChEBI" id="CHEBI:57692"/>
    </cofactor>
</comment>
<dbReference type="Pfam" id="PF01593">
    <property type="entry name" value="Amino_oxidase"/>
    <property type="match status" value="1"/>
</dbReference>
<keyword evidence="5" id="KW-1185">Reference proteome</keyword>
<evidence type="ECO:0000313" key="5">
    <source>
        <dbReference type="Proteomes" id="UP001596138"/>
    </source>
</evidence>
<evidence type="ECO:0000259" key="3">
    <source>
        <dbReference type="Pfam" id="PF01593"/>
    </source>
</evidence>
<keyword evidence="2" id="KW-0560">Oxidoreductase</keyword>
<gene>
    <name evidence="4" type="ORF">ACFQGU_09620</name>
</gene>
<evidence type="ECO:0000256" key="1">
    <source>
        <dbReference type="ARBA" id="ARBA00001974"/>
    </source>
</evidence>
<organism evidence="4 5">
    <name type="scientific">Longivirga aurantiaca</name>
    <dbReference type="NCBI Taxonomy" id="1837743"/>
    <lineage>
        <taxon>Bacteria</taxon>
        <taxon>Bacillati</taxon>
        <taxon>Actinomycetota</taxon>
        <taxon>Actinomycetes</taxon>
        <taxon>Sporichthyales</taxon>
        <taxon>Sporichthyaceae</taxon>
        <taxon>Longivirga</taxon>
    </lineage>
</organism>
<dbReference type="PANTHER" id="PTHR10742:SF410">
    <property type="entry name" value="LYSINE-SPECIFIC HISTONE DEMETHYLASE 2"/>
    <property type="match status" value="1"/>
</dbReference>
<dbReference type="InterPro" id="IPR001613">
    <property type="entry name" value="Flavin_amine_oxidase"/>
</dbReference>
<comment type="caution">
    <text evidence="4">The sequence shown here is derived from an EMBL/GenBank/DDBJ whole genome shotgun (WGS) entry which is preliminary data.</text>
</comment>
<sequence>MPESISRRRFLSGAAAVAAGVALSGPLPAASAARRRSRVVVLGAGLAGLAAAYEIKKADRSVDVVVLEGQNRVGGRVLTARTDSDGVPFADGLHVELGAHRIPSNHDRTLGYIRELGLDSQVVPFQDVLPDGSPSRRKFVLRDTAFYSDEPFPDVLELTPDERADVYAGYWYYETRFVSGQRPPSGSNMLGRIVVPRFAATDWPYGRSDRASVDAWNSITLEQFLAGNGASADWIRFYKAENGSEPSEIAALPWLAQDVLHAKWFDTLYLQGGLDQIADGLAARLTAAGVPIRLEHEILSVTAGPSSTSVLYREPSGALRSIEAARVVCALPFSALRYRGVDLSGAGLTAQKRYWIDNLPMVASARVALQSSTRFWNSEGLEGLHLVGTDTALERIWHSTSTQPAGSGILQAYLQSESARNAPATGTIDWFAQQLAGVLPQVAGGGGWNGQGAAKLWHLDPWVRGAWASPGPGDLVEGFHVWGRPEGRIHFAGEHTSLFMGWMQGALESGQRASAEVLAAL</sequence>
<dbReference type="Gene3D" id="3.50.50.60">
    <property type="entry name" value="FAD/NAD(P)-binding domain"/>
    <property type="match status" value="1"/>
</dbReference>
<name>A0ABW1T1J7_9ACTN</name>
<dbReference type="PROSITE" id="PS51318">
    <property type="entry name" value="TAT"/>
    <property type="match status" value="1"/>
</dbReference>
<evidence type="ECO:0000313" key="4">
    <source>
        <dbReference type="EMBL" id="MFC6238137.1"/>
    </source>
</evidence>
<dbReference type="RefSeq" id="WP_386766080.1">
    <property type="nucleotide sequence ID" value="NZ_JBHSTI010000008.1"/>
</dbReference>
<dbReference type="PANTHER" id="PTHR10742">
    <property type="entry name" value="FLAVIN MONOAMINE OXIDASE"/>
    <property type="match status" value="1"/>
</dbReference>
<dbReference type="Proteomes" id="UP001596138">
    <property type="component" value="Unassembled WGS sequence"/>
</dbReference>
<dbReference type="InterPro" id="IPR036188">
    <property type="entry name" value="FAD/NAD-bd_sf"/>
</dbReference>
<proteinExistence type="predicted"/>
<evidence type="ECO:0000256" key="2">
    <source>
        <dbReference type="ARBA" id="ARBA00023002"/>
    </source>
</evidence>
<dbReference type="InterPro" id="IPR050281">
    <property type="entry name" value="Flavin_monoamine_oxidase"/>
</dbReference>
<accession>A0ABW1T1J7</accession>
<reference evidence="5" key="1">
    <citation type="journal article" date="2019" name="Int. J. Syst. Evol. Microbiol.">
        <title>The Global Catalogue of Microorganisms (GCM) 10K type strain sequencing project: providing services to taxonomists for standard genome sequencing and annotation.</title>
        <authorList>
            <consortium name="The Broad Institute Genomics Platform"/>
            <consortium name="The Broad Institute Genome Sequencing Center for Infectious Disease"/>
            <person name="Wu L."/>
            <person name="Ma J."/>
        </authorList>
    </citation>
    <scope>NUCLEOTIDE SEQUENCE [LARGE SCALE GENOMIC DNA]</scope>
    <source>
        <strain evidence="5">CGMCC 4.7317</strain>
    </source>
</reference>
<dbReference type="SUPFAM" id="SSF54373">
    <property type="entry name" value="FAD-linked reductases, C-terminal domain"/>
    <property type="match status" value="1"/>
</dbReference>
<dbReference type="InterPro" id="IPR006311">
    <property type="entry name" value="TAT_signal"/>
</dbReference>
<feature type="domain" description="Amine oxidase" evidence="3">
    <location>
        <begin position="46"/>
        <end position="518"/>
    </location>
</feature>
<dbReference type="EMBL" id="JBHSTI010000008">
    <property type="protein sequence ID" value="MFC6238137.1"/>
    <property type="molecule type" value="Genomic_DNA"/>
</dbReference>